<name>A0AAD1WM03_PELCU</name>
<dbReference type="PANTHER" id="PTHR36960:SF1">
    <property type="entry name" value="SI:DKEY-32E6.3"/>
    <property type="match status" value="1"/>
</dbReference>
<keyword evidence="3" id="KW-1185">Reference proteome</keyword>
<proteinExistence type="predicted"/>
<sequence length="362" mass="41529">MSSMNCYMSQNCEKEDSGNDSQPIYQVLQPKQRKLVLHLDLNNTILVSDAVTGQGPTAALNSYLSTVTWGKLSDTGEWQWLNDCLSVTPPSKDAINYYTKFGRSTDFVDTELGRRFKEVHNHHMKLLEWKGEHDKVFTQVGEDRKAYNWILPSFFYLIEKLHQQGRQFTIILRTFGTDLPLVLQAVHSAFTGKHPHFPQLQNIPMTVDLTPGKIRCSKRVSVLTRGSDRISTKANEGVIYDYFSTMTGIGGFQDHFEWWARNSFTGVGGKPFWINPSDCDAQHIIIDDNIRLNEEDTIVNCRMLLSKENGQEYRAVPTSEVYDVCLVQTDLLRAIAEEGYFLDCVRKCEENYEHYLSTLQDE</sequence>
<evidence type="ECO:0000256" key="1">
    <source>
        <dbReference type="SAM" id="MobiDB-lite"/>
    </source>
</evidence>
<dbReference type="EMBL" id="OW240919">
    <property type="protein sequence ID" value="CAH2312789.1"/>
    <property type="molecule type" value="Genomic_DNA"/>
</dbReference>
<organism evidence="2 3">
    <name type="scientific">Pelobates cultripes</name>
    <name type="common">Western spadefoot toad</name>
    <dbReference type="NCBI Taxonomy" id="61616"/>
    <lineage>
        <taxon>Eukaryota</taxon>
        <taxon>Metazoa</taxon>
        <taxon>Chordata</taxon>
        <taxon>Craniata</taxon>
        <taxon>Vertebrata</taxon>
        <taxon>Euteleostomi</taxon>
        <taxon>Amphibia</taxon>
        <taxon>Batrachia</taxon>
        <taxon>Anura</taxon>
        <taxon>Pelobatoidea</taxon>
        <taxon>Pelobatidae</taxon>
        <taxon>Pelobates</taxon>
    </lineage>
</organism>
<dbReference type="Proteomes" id="UP001295444">
    <property type="component" value="Chromosome 08"/>
</dbReference>
<dbReference type="AlphaFoldDB" id="A0AAD1WM03"/>
<dbReference type="PANTHER" id="PTHR36960">
    <property type="entry name" value="SI:DKEY-32E6.3"/>
    <property type="match status" value="1"/>
</dbReference>
<feature type="compositionally biased region" description="Polar residues" evidence="1">
    <location>
        <begin position="1"/>
        <end position="11"/>
    </location>
</feature>
<evidence type="ECO:0000313" key="3">
    <source>
        <dbReference type="Proteomes" id="UP001295444"/>
    </source>
</evidence>
<gene>
    <name evidence="2" type="ORF">PECUL_23A020980</name>
</gene>
<reference evidence="2" key="1">
    <citation type="submission" date="2022-03" db="EMBL/GenBank/DDBJ databases">
        <authorList>
            <person name="Alioto T."/>
            <person name="Alioto T."/>
            <person name="Gomez Garrido J."/>
        </authorList>
    </citation>
    <scope>NUCLEOTIDE SEQUENCE</scope>
</reference>
<evidence type="ECO:0000313" key="2">
    <source>
        <dbReference type="EMBL" id="CAH2312789.1"/>
    </source>
</evidence>
<accession>A0AAD1WM03</accession>
<feature type="region of interest" description="Disordered" evidence="1">
    <location>
        <begin position="1"/>
        <end position="20"/>
    </location>
</feature>
<protein>
    <submittedName>
        <fullName evidence="2">Uncharacterized protein</fullName>
    </submittedName>
</protein>